<gene>
    <name evidence="2" type="ORF">C7212DRAFT_212009</name>
</gene>
<sequence>MSGRVYCKSLGAGSIPFFLLLLGFMLHGSHSFRMFIFIPLSFMSYWDLFSFLFMWELLIYDVNGRLVDFVALMIGMI</sequence>
<accession>A0A317SIN7</accession>
<dbReference type="AlphaFoldDB" id="A0A317SIN7"/>
<keyword evidence="3" id="KW-1185">Reference proteome</keyword>
<keyword evidence="1" id="KW-0812">Transmembrane</keyword>
<proteinExistence type="predicted"/>
<evidence type="ECO:0000313" key="2">
    <source>
        <dbReference type="EMBL" id="PWW74272.1"/>
    </source>
</evidence>
<reference evidence="2 3" key="1">
    <citation type="submission" date="2018-03" db="EMBL/GenBank/DDBJ databases">
        <title>Genomes of Pezizomycetes fungi and the evolution of truffles.</title>
        <authorList>
            <person name="Murat C."/>
            <person name="Payen T."/>
            <person name="Noel B."/>
            <person name="Kuo A."/>
            <person name="Martin F.M."/>
        </authorList>
    </citation>
    <scope>NUCLEOTIDE SEQUENCE [LARGE SCALE GENOMIC DNA]</scope>
    <source>
        <strain evidence="2">091103-1</strain>
    </source>
</reference>
<dbReference type="OrthoDB" id="10443486at2759"/>
<protein>
    <submittedName>
        <fullName evidence="2">Uncharacterized protein</fullName>
    </submittedName>
</protein>
<keyword evidence="1" id="KW-1133">Transmembrane helix</keyword>
<name>A0A317SIN7_9PEZI</name>
<feature type="transmembrane region" description="Helical" evidence="1">
    <location>
        <begin position="32"/>
        <end position="55"/>
    </location>
</feature>
<dbReference type="Proteomes" id="UP000246991">
    <property type="component" value="Unassembled WGS sequence"/>
</dbReference>
<comment type="caution">
    <text evidence="2">The sequence shown here is derived from an EMBL/GenBank/DDBJ whole genome shotgun (WGS) entry which is preliminary data.</text>
</comment>
<evidence type="ECO:0000313" key="3">
    <source>
        <dbReference type="Proteomes" id="UP000246991"/>
    </source>
</evidence>
<feature type="transmembrane region" description="Helical" evidence="1">
    <location>
        <begin position="7"/>
        <end position="26"/>
    </location>
</feature>
<dbReference type="EMBL" id="PYWC01000063">
    <property type="protein sequence ID" value="PWW74272.1"/>
    <property type="molecule type" value="Genomic_DNA"/>
</dbReference>
<keyword evidence="1" id="KW-0472">Membrane</keyword>
<organism evidence="2 3">
    <name type="scientific">Tuber magnatum</name>
    <name type="common">white Piedmont truffle</name>
    <dbReference type="NCBI Taxonomy" id="42249"/>
    <lineage>
        <taxon>Eukaryota</taxon>
        <taxon>Fungi</taxon>
        <taxon>Dikarya</taxon>
        <taxon>Ascomycota</taxon>
        <taxon>Pezizomycotina</taxon>
        <taxon>Pezizomycetes</taxon>
        <taxon>Pezizales</taxon>
        <taxon>Tuberaceae</taxon>
        <taxon>Tuber</taxon>
    </lineage>
</organism>
<evidence type="ECO:0000256" key="1">
    <source>
        <dbReference type="SAM" id="Phobius"/>
    </source>
</evidence>